<reference evidence="2" key="1">
    <citation type="journal article" date="2022" name="Cell">
        <title>Design, construction, and in vivo augmentation of a complex gut microbiome.</title>
        <authorList>
            <person name="Cheng A.G."/>
            <person name="Ho P.Y."/>
            <person name="Aranda-Diaz A."/>
            <person name="Jain S."/>
            <person name="Yu F.B."/>
            <person name="Meng X."/>
            <person name="Wang M."/>
            <person name="Iakiviak M."/>
            <person name="Nagashima K."/>
            <person name="Zhao A."/>
            <person name="Murugkar P."/>
            <person name="Patil A."/>
            <person name="Atabakhsh K."/>
            <person name="Weakley A."/>
            <person name="Yan J."/>
            <person name="Brumbaugh A.R."/>
            <person name="Higginbottom S."/>
            <person name="Dimas A."/>
            <person name="Shiver A.L."/>
            <person name="Deutschbauer A."/>
            <person name="Neff N."/>
            <person name="Sonnenburg J.L."/>
            <person name="Huang K.C."/>
            <person name="Fischbach M.A."/>
        </authorList>
    </citation>
    <scope>NUCLEOTIDE SEQUENCE</scope>
    <source>
        <strain evidence="2">DSM 19829</strain>
    </source>
</reference>
<dbReference type="SUPFAM" id="SSF143011">
    <property type="entry name" value="RelE-like"/>
    <property type="match status" value="1"/>
</dbReference>
<evidence type="ECO:0000256" key="1">
    <source>
        <dbReference type="ARBA" id="ARBA00022649"/>
    </source>
</evidence>
<dbReference type="Pfam" id="PF05016">
    <property type="entry name" value="ParE_toxin"/>
    <property type="match status" value="1"/>
</dbReference>
<gene>
    <name evidence="2" type="ORF">NQ502_17185</name>
</gene>
<evidence type="ECO:0000313" key="2">
    <source>
        <dbReference type="EMBL" id="UWP59078.1"/>
    </source>
</evidence>
<proteinExistence type="predicted"/>
<dbReference type="EMBL" id="CP102290">
    <property type="protein sequence ID" value="UWP59078.1"/>
    <property type="molecule type" value="Genomic_DNA"/>
</dbReference>
<dbReference type="RefSeq" id="WP_028529964.1">
    <property type="nucleotide sequence ID" value="NZ_CABLBR010000038.1"/>
</dbReference>
<evidence type="ECO:0000313" key="3">
    <source>
        <dbReference type="Proteomes" id="UP001060164"/>
    </source>
</evidence>
<keyword evidence="3" id="KW-1185">Reference proteome</keyword>
<accession>A0ABY5VGD0</accession>
<dbReference type="InterPro" id="IPR007712">
    <property type="entry name" value="RelE/ParE_toxin"/>
</dbReference>
<dbReference type="Gene3D" id="3.30.2310.20">
    <property type="entry name" value="RelE-like"/>
    <property type="match status" value="1"/>
</dbReference>
<name>A0ABY5VGD0_9FIRM</name>
<sequence length="102" mass="12048">MKYKIEILPTAWEDLKKIEDHYAVTFDVDTAFKVGDHILDSLERLEDFPDSGSLTPDEWLNKRGYRMVICQKHVAIYRMIGEIVYIYHIADTQSDYTKLFTK</sequence>
<dbReference type="Proteomes" id="UP001060164">
    <property type="component" value="Chromosome"/>
</dbReference>
<protein>
    <submittedName>
        <fullName evidence="2">Type II toxin-antitoxin system RelE/ParE family toxin</fullName>
    </submittedName>
</protein>
<keyword evidence="1" id="KW-1277">Toxin-antitoxin system</keyword>
<organism evidence="2 3">
    <name type="scientific">Ruminococcus gauvreauii</name>
    <dbReference type="NCBI Taxonomy" id="438033"/>
    <lineage>
        <taxon>Bacteria</taxon>
        <taxon>Bacillati</taxon>
        <taxon>Bacillota</taxon>
        <taxon>Clostridia</taxon>
        <taxon>Eubacteriales</taxon>
        <taxon>Oscillospiraceae</taxon>
        <taxon>Ruminococcus</taxon>
    </lineage>
</organism>
<dbReference type="InterPro" id="IPR035093">
    <property type="entry name" value="RelE/ParE_toxin_dom_sf"/>
</dbReference>